<reference evidence="1 2" key="1">
    <citation type="submission" date="2023-12" db="EMBL/GenBank/DDBJ databases">
        <title>Chromobacterium sp. strain TRC.1.1.SA producing antimicrobial pigment.</title>
        <authorList>
            <person name="Verma N."/>
            <person name="Choksket S."/>
            <person name="Pinnaka A.K."/>
            <person name="Korpole S."/>
        </authorList>
    </citation>
    <scope>NUCLEOTIDE SEQUENCE [LARGE SCALE GENOMIC DNA]</scope>
    <source>
        <strain evidence="1 2">TRC1.1.SA</strain>
    </source>
</reference>
<protein>
    <submittedName>
        <fullName evidence="1">Uncharacterized protein</fullName>
    </submittedName>
</protein>
<accession>A0ABV0CJA3</accession>
<evidence type="ECO:0000313" key="1">
    <source>
        <dbReference type="EMBL" id="MEN7431162.1"/>
    </source>
</evidence>
<gene>
    <name evidence="1" type="ORF">VA599_10400</name>
</gene>
<proteinExistence type="predicted"/>
<organism evidence="1 2">
    <name type="scientific">Chromobacterium indicum</name>
    <dbReference type="NCBI Taxonomy" id="3110228"/>
    <lineage>
        <taxon>Bacteria</taxon>
        <taxon>Pseudomonadati</taxon>
        <taxon>Pseudomonadota</taxon>
        <taxon>Betaproteobacteria</taxon>
        <taxon>Neisseriales</taxon>
        <taxon>Chromobacteriaceae</taxon>
        <taxon>Chromobacterium</taxon>
    </lineage>
</organism>
<dbReference type="Proteomes" id="UP001405405">
    <property type="component" value="Unassembled WGS sequence"/>
</dbReference>
<comment type="caution">
    <text evidence="1">The sequence shown here is derived from an EMBL/GenBank/DDBJ whole genome shotgun (WGS) entry which is preliminary data.</text>
</comment>
<dbReference type="EMBL" id="JAYFSJ010000006">
    <property type="protein sequence ID" value="MEN7431162.1"/>
    <property type="molecule type" value="Genomic_DNA"/>
</dbReference>
<keyword evidence="2" id="KW-1185">Reference proteome</keyword>
<name>A0ABV0CJA3_9NEIS</name>
<evidence type="ECO:0000313" key="2">
    <source>
        <dbReference type="Proteomes" id="UP001405405"/>
    </source>
</evidence>
<sequence>MSQSFQLVFDNSLLDALSCENQSISLSICIGNRKVSDIQICKNTVSSILTHSTAFSVEDTYRGNEGHQINFKPATGWNQADVLKSMHAPWRDFPVQKQEKSTFQHIALSGASGDNF</sequence>
<dbReference type="RefSeq" id="WP_346788499.1">
    <property type="nucleotide sequence ID" value="NZ_JAYFSJ010000006.1"/>
</dbReference>